<proteinExistence type="predicted"/>
<accession>A0ABN2PLZ0</accession>
<keyword evidence="3" id="KW-1185">Reference proteome</keyword>
<name>A0ABN2PLZ0_9ACTN</name>
<dbReference type="EMBL" id="BAAAMY010000007">
    <property type="protein sequence ID" value="GAA1925274.1"/>
    <property type="molecule type" value="Genomic_DNA"/>
</dbReference>
<gene>
    <name evidence="2" type="ORF">GCM10009737_28780</name>
</gene>
<dbReference type="InterPro" id="IPR007074">
    <property type="entry name" value="LicD/FKTN/FKRP_NTP_transf"/>
</dbReference>
<sequence length="528" mass="58031">MSSTPARPTAQDARFAVDDAGLRVPVEHAGPWRVAFDGRVVLSLTTAPEGDDDVAEAAWVGVTSTFLDGVSHVTLHRGEEEVDLGEVAFGSGEGRVDFSDGEGHPVVIDKWGLAQQPFDTRGADVPRFLAERALELCAIARDECGIELWIAFGTLLGAARSGSVIPHDSDIDLAFLADDDTPYRLHAQLYALRRALSRAGLWVVNKTGSFLTVRYDAPDGSDVSIDVYTCFHLHDLLYETASARAPLPREAVLPLTTMTFEGLELPAPADPSALLEVSYGPGWRHPDPSFEHKPSYAVRSRFDGWFGNAMRRRRDWEVHWESAGRSGSASDFSRWVRQRVAEGTLVVELGIGRGDDAVAYARAGLPVAGLDYARQAGRAVIRVRGQIPRSMLAWSVVNLYDLRDCLAWGAEVARRGEERRVVVARGTLEALRPEERDGFWALVRMLGRRSAGLLLELDESTGVGEEGRDGTWRFPATRAEVREAVARAGGRVVEEVLVGTDECQVRGGVRWRMVADWPQPSSPRQEKR</sequence>
<reference evidence="2 3" key="1">
    <citation type="journal article" date="2019" name="Int. J. Syst. Evol. Microbiol.">
        <title>The Global Catalogue of Microorganisms (GCM) 10K type strain sequencing project: providing services to taxonomists for standard genome sequencing and annotation.</title>
        <authorList>
            <consortium name="The Broad Institute Genomics Platform"/>
            <consortium name="The Broad Institute Genome Sequencing Center for Infectious Disease"/>
            <person name="Wu L."/>
            <person name="Ma J."/>
        </authorList>
    </citation>
    <scope>NUCLEOTIDE SEQUENCE [LARGE SCALE GENOMIC DNA]</scope>
    <source>
        <strain evidence="2 3">JCM 14046</strain>
    </source>
</reference>
<dbReference type="Proteomes" id="UP001501612">
    <property type="component" value="Unassembled WGS sequence"/>
</dbReference>
<dbReference type="InterPro" id="IPR052613">
    <property type="entry name" value="LicD_transferase"/>
</dbReference>
<evidence type="ECO:0000313" key="3">
    <source>
        <dbReference type="Proteomes" id="UP001501612"/>
    </source>
</evidence>
<dbReference type="RefSeq" id="WP_344008262.1">
    <property type="nucleotide sequence ID" value="NZ_BAAAMY010000007.1"/>
</dbReference>
<protein>
    <recommendedName>
        <fullName evidence="1">LicD/FKTN/FKRP nucleotidyltransferase domain-containing protein</fullName>
    </recommendedName>
</protein>
<dbReference type="SUPFAM" id="SSF53335">
    <property type="entry name" value="S-adenosyl-L-methionine-dependent methyltransferases"/>
    <property type="match status" value="1"/>
</dbReference>
<dbReference type="Gene3D" id="3.40.50.150">
    <property type="entry name" value="Vaccinia Virus protein VP39"/>
    <property type="match status" value="1"/>
</dbReference>
<dbReference type="PANTHER" id="PTHR13627">
    <property type="entry name" value="FUKUTIN RELATED PROTEIN"/>
    <property type="match status" value="1"/>
</dbReference>
<evidence type="ECO:0000259" key="1">
    <source>
        <dbReference type="Pfam" id="PF04991"/>
    </source>
</evidence>
<organism evidence="2 3">
    <name type="scientific">Nocardioides lentus</name>
    <dbReference type="NCBI Taxonomy" id="338077"/>
    <lineage>
        <taxon>Bacteria</taxon>
        <taxon>Bacillati</taxon>
        <taxon>Actinomycetota</taxon>
        <taxon>Actinomycetes</taxon>
        <taxon>Propionibacteriales</taxon>
        <taxon>Nocardioidaceae</taxon>
        <taxon>Nocardioides</taxon>
    </lineage>
</organism>
<comment type="caution">
    <text evidence="2">The sequence shown here is derived from an EMBL/GenBank/DDBJ whole genome shotgun (WGS) entry which is preliminary data.</text>
</comment>
<feature type="domain" description="LicD/FKTN/FKRP nucleotidyltransferase" evidence="1">
    <location>
        <begin position="144"/>
        <end position="177"/>
    </location>
</feature>
<dbReference type="PANTHER" id="PTHR13627:SF31">
    <property type="entry name" value="RIBITOL 5-PHOSPHATE TRANSFERASE FKRP"/>
    <property type="match status" value="1"/>
</dbReference>
<evidence type="ECO:0000313" key="2">
    <source>
        <dbReference type="EMBL" id="GAA1925274.1"/>
    </source>
</evidence>
<dbReference type="Pfam" id="PF04991">
    <property type="entry name" value="LicD"/>
    <property type="match status" value="1"/>
</dbReference>
<dbReference type="InterPro" id="IPR029063">
    <property type="entry name" value="SAM-dependent_MTases_sf"/>
</dbReference>